<proteinExistence type="predicted"/>
<gene>
    <name evidence="1" type="ORF">BJ138DRAFT_706085</name>
</gene>
<dbReference type="EMBL" id="MU267640">
    <property type="protein sequence ID" value="KAH7912932.1"/>
    <property type="molecule type" value="Genomic_DNA"/>
</dbReference>
<evidence type="ECO:0000313" key="1">
    <source>
        <dbReference type="EMBL" id="KAH7912932.1"/>
    </source>
</evidence>
<evidence type="ECO:0000313" key="2">
    <source>
        <dbReference type="Proteomes" id="UP000790377"/>
    </source>
</evidence>
<reference evidence="1" key="1">
    <citation type="journal article" date="2021" name="New Phytol.">
        <title>Evolutionary innovations through gain and loss of genes in the ectomycorrhizal Boletales.</title>
        <authorList>
            <person name="Wu G."/>
            <person name="Miyauchi S."/>
            <person name="Morin E."/>
            <person name="Kuo A."/>
            <person name="Drula E."/>
            <person name="Varga T."/>
            <person name="Kohler A."/>
            <person name="Feng B."/>
            <person name="Cao Y."/>
            <person name="Lipzen A."/>
            <person name="Daum C."/>
            <person name="Hundley H."/>
            <person name="Pangilinan J."/>
            <person name="Johnson J."/>
            <person name="Barry K."/>
            <person name="LaButti K."/>
            <person name="Ng V."/>
            <person name="Ahrendt S."/>
            <person name="Min B."/>
            <person name="Choi I.G."/>
            <person name="Park H."/>
            <person name="Plett J.M."/>
            <person name="Magnuson J."/>
            <person name="Spatafora J.W."/>
            <person name="Nagy L.G."/>
            <person name="Henrissat B."/>
            <person name="Grigoriev I.V."/>
            <person name="Yang Z.L."/>
            <person name="Xu J."/>
            <person name="Martin F.M."/>
        </authorList>
    </citation>
    <scope>NUCLEOTIDE SEQUENCE</scope>
    <source>
        <strain evidence="1">ATCC 28755</strain>
    </source>
</reference>
<comment type="caution">
    <text evidence="1">The sequence shown here is derived from an EMBL/GenBank/DDBJ whole genome shotgun (WGS) entry which is preliminary data.</text>
</comment>
<accession>A0ACB8AK38</accession>
<organism evidence="1 2">
    <name type="scientific">Hygrophoropsis aurantiaca</name>
    <dbReference type="NCBI Taxonomy" id="72124"/>
    <lineage>
        <taxon>Eukaryota</taxon>
        <taxon>Fungi</taxon>
        <taxon>Dikarya</taxon>
        <taxon>Basidiomycota</taxon>
        <taxon>Agaricomycotina</taxon>
        <taxon>Agaricomycetes</taxon>
        <taxon>Agaricomycetidae</taxon>
        <taxon>Boletales</taxon>
        <taxon>Coniophorineae</taxon>
        <taxon>Hygrophoropsidaceae</taxon>
        <taxon>Hygrophoropsis</taxon>
    </lineage>
</organism>
<name>A0ACB8AK38_9AGAM</name>
<sequence>MSHSENEDNTVPLEQAYDSVVSRLAKQDKVPWYQKPNLRLLYLTMFPTCLGVEMTSGFDASMLNGLQAVESWVEFYHHPRSALLGVMSAMYSLGAIVAVPLVPYVTDTLGRRYAIVFGSILMIIGATLQAAAQNLAMFIVARFILGLGIVFAIVAASSLIGELSHPKERAILGSLFNSCYFIGSIVAAGVTLGTFAMPNNWAWRIPSTLQIVPSLLQISFIWFLPESPRWLISKGRGEEAFAILAKYHAEGDRDSEFVKAEYIQIEKTLEVELKNAKMSWREVLSTPGMRKRVIICSFLGLFTQWSGNGLTSYFLAPILDNIGIHDNRTKNLINLATTCWGFINATVLALTASRFPRRFMYMACTISLLLVFTAWTIASAEYARTASKPSSRAVLVFIFLYSPAYNLGYNALTYTFLVELFPFHVRARGITIFQWWGRAAGFFNQFVNPIGINNAGWKYYISYCVWLGFEVIFVYFMFPETSNRTLEELTFLYEGNERKEQVKHMEKEILESDVIPESDNHDIKGEVKMTTLHIEHI</sequence>
<protein>
    <submittedName>
        <fullName evidence="1">General substrate transporter</fullName>
    </submittedName>
</protein>
<keyword evidence="2" id="KW-1185">Reference proteome</keyword>
<dbReference type="Proteomes" id="UP000790377">
    <property type="component" value="Unassembled WGS sequence"/>
</dbReference>